<reference evidence="1" key="1">
    <citation type="submission" date="2023-07" db="EMBL/GenBank/DDBJ databases">
        <title>Black Yeasts Isolated from many extreme environments.</title>
        <authorList>
            <person name="Coleine C."/>
            <person name="Stajich J.E."/>
            <person name="Selbmann L."/>
        </authorList>
    </citation>
    <scope>NUCLEOTIDE SEQUENCE</scope>
    <source>
        <strain evidence="1">CCFEE 5714</strain>
    </source>
</reference>
<evidence type="ECO:0000313" key="2">
    <source>
        <dbReference type="Proteomes" id="UP001281147"/>
    </source>
</evidence>
<accession>A0ACC3NHM4</accession>
<keyword evidence="2" id="KW-1185">Reference proteome</keyword>
<proteinExistence type="predicted"/>
<sequence>MSSKKGNRQALLQTGTEPKAYQKANAGCLHNMRIIADYSKLYDRDHDDAGDNRDGRTLLELETELTKTKAAIQRGALLLEVAELEKKLLDPATTASNEALSLATDFVMRLRKLLSNVETPLIRSIKTELDTVTATNDKLVKNLKSQREEFMARESEAAATIDKQNEEMQTMCNYMLELAQKQQKAKEMVDGLINTQEQEHSQLSLQLDAANNANNRLKQTEAGLGRKVSDLQRKVIEVRAENSTTNADTTAINDRVARLEAENNGCRNYAEGHAAYRAALDSAWIDLLVTQIFRKLQAEKDEEGNPRWESAKTAPVVEKIRYLLEQIDLEAAQLPEPERKQKIAGSKVIVFSEFLSALDVLEVGIKQQLGLDCFRYDGTCSA</sequence>
<name>A0ACC3NHM4_9PEZI</name>
<gene>
    <name evidence="1" type="ORF">LTR37_006681</name>
</gene>
<dbReference type="Proteomes" id="UP001281147">
    <property type="component" value="Unassembled WGS sequence"/>
</dbReference>
<dbReference type="EMBL" id="JAUTXU010000044">
    <property type="protein sequence ID" value="KAK3716236.1"/>
    <property type="molecule type" value="Genomic_DNA"/>
</dbReference>
<organism evidence="1 2">
    <name type="scientific">Vermiconidia calcicola</name>
    <dbReference type="NCBI Taxonomy" id="1690605"/>
    <lineage>
        <taxon>Eukaryota</taxon>
        <taxon>Fungi</taxon>
        <taxon>Dikarya</taxon>
        <taxon>Ascomycota</taxon>
        <taxon>Pezizomycotina</taxon>
        <taxon>Dothideomycetes</taxon>
        <taxon>Dothideomycetidae</taxon>
        <taxon>Mycosphaerellales</taxon>
        <taxon>Extremaceae</taxon>
        <taxon>Vermiconidia</taxon>
    </lineage>
</organism>
<protein>
    <submittedName>
        <fullName evidence="1">Uncharacterized protein</fullName>
    </submittedName>
</protein>
<comment type="caution">
    <text evidence="1">The sequence shown here is derived from an EMBL/GenBank/DDBJ whole genome shotgun (WGS) entry which is preliminary data.</text>
</comment>
<evidence type="ECO:0000313" key="1">
    <source>
        <dbReference type="EMBL" id="KAK3716236.1"/>
    </source>
</evidence>